<evidence type="ECO:0000313" key="3">
    <source>
        <dbReference type="Proteomes" id="UP000292003"/>
    </source>
</evidence>
<keyword evidence="1" id="KW-1133">Transmembrane helix</keyword>
<keyword evidence="1" id="KW-0812">Transmembrane</keyword>
<organism evidence="2 3">
    <name type="scientific">Amycolatopsis suaedae</name>
    <dbReference type="NCBI Taxonomy" id="2510978"/>
    <lineage>
        <taxon>Bacteria</taxon>
        <taxon>Bacillati</taxon>
        <taxon>Actinomycetota</taxon>
        <taxon>Actinomycetes</taxon>
        <taxon>Pseudonocardiales</taxon>
        <taxon>Pseudonocardiaceae</taxon>
        <taxon>Amycolatopsis</taxon>
    </lineage>
</organism>
<comment type="caution">
    <text evidence="2">The sequence shown here is derived from an EMBL/GenBank/DDBJ whole genome shotgun (WGS) entry which is preliminary data.</text>
</comment>
<evidence type="ECO:0000313" key="2">
    <source>
        <dbReference type="EMBL" id="RZQ61132.1"/>
    </source>
</evidence>
<feature type="transmembrane region" description="Helical" evidence="1">
    <location>
        <begin position="199"/>
        <end position="216"/>
    </location>
</feature>
<protein>
    <submittedName>
        <fullName evidence="2">Uncharacterized protein</fullName>
    </submittedName>
</protein>
<dbReference type="RefSeq" id="WP_130477946.1">
    <property type="nucleotide sequence ID" value="NZ_SFCC01000013.1"/>
</dbReference>
<evidence type="ECO:0000256" key="1">
    <source>
        <dbReference type="SAM" id="Phobius"/>
    </source>
</evidence>
<feature type="transmembrane region" description="Helical" evidence="1">
    <location>
        <begin position="25"/>
        <end position="45"/>
    </location>
</feature>
<dbReference type="AlphaFoldDB" id="A0A4Q7J3D7"/>
<keyword evidence="1" id="KW-0472">Membrane</keyword>
<feature type="transmembrane region" description="Helical" evidence="1">
    <location>
        <begin position="236"/>
        <end position="262"/>
    </location>
</feature>
<keyword evidence="3" id="KW-1185">Reference proteome</keyword>
<reference evidence="2 3" key="1">
    <citation type="submission" date="2019-02" db="EMBL/GenBank/DDBJ databases">
        <title>Draft genome sequence of Amycolatopsis sp. 8-3EHSu isolated from roots of Suaeda maritima.</title>
        <authorList>
            <person name="Duangmal K."/>
            <person name="Chantavorakit T."/>
        </authorList>
    </citation>
    <scope>NUCLEOTIDE SEQUENCE [LARGE SCALE GENOMIC DNA]</scope>
    <source>
        <strain evidence="2 3">8-3EHSu</strain>
    </source>
</reference>
<feature type="transmembrane region" description="Helical" evidence="1">
    <location>
        <begin position="282"/>
        <end position="300"/>
    </location>
</feature>
<dbReference type="OrthoDB" id="2604909at2"/>
<feature type="transmembrane region" description="Helical" evidence="1">
    <location>
        <begin position="160"/>
        <end position="178"/>
    </location>
</feature>
<gene>
    <name evidence="2" type="ORF">EWH70_24930</name>
</gene>
<name>A0A4Q7J3D7_9PSEU</name>
<feature type="transmembrane region" description="Helical" evidence="1">
    <location>
        <begin position="65"/>
        <end position="98"/>
    </location>
</feature>
<proteinExistence type="predicted"/>
<sequence>MTTGQLMTSPASPVSGAPPARRWRLVLFSLLAGAALAVIWSPHLVDRVIAGGIADPVFGGNIGDVAITGSGMAVAFAFVTGVAGMFTACNVAVFCALAPMTAQRQSVRGVLATLARPIALLLAGAVVVAGLYGFVAVLVGPDMPQLSNARIGDPETGVRVRSVQAGVVFGLIGLIMVWRGLAYAGVVRNPLAGLFRRRPGVEMVLLGGLIGAFLIGRPFGPFRNMFSYAVRTENPLLGFVTFALQSAGNIVGVAVLFVLVTVLTRGRFQRWLAARPGRSDRFAAGAFLVVGMFFVVYWGVKIATRLAGAWWPMMPYNS</sequence>
<dbReference type="Proteomes" id="UP000292003">
    <property type="component" value="Unassembled WGS sequence"/>
</dbReference>
<feature type="transmembrane region" description="Helical" evidence="1">
    <location>
        <begin position="118"/>
        <end position="140"/>
    </location>
</feature>
<accession>A0A4Q7J3D7</accession>
<dbReference type="EMBL" id="SFCC01000013">
    <property type="protein sequence ID" value="RZQ61132.1"/>
    <property type="molecule type" value="Genomic_DNA"/>
</dbReference>